<reference evidence="3" key="1">
    <citation type="journal article" date="2014" name="J. Ind. Microbiol. Biotechnol.">
        <title>Analysis of the bovine rumen microbiome reveals a diversity of Sus-like polysaccharide utilization loci from the bacterial phylum Bacteroidetes.</title>
        <authorList>
            <person name="Rosewarne C.P."/>
            <person name="Pope P.B."/>
            <person name="Cheung J.L."/>
            <person name="Morrison M."/>
        </authorList>
    </citation>
    <scope>NUCLEOTIDE SEQUENCE</scope>
    <source>
        <strain evidence="3">Sc00028</strain>
    </source>
</reference>
<dbReference type="SMART" id="SM00710">
    <property type="entry name" value="PbH1"/>
    <property type="match status" value="6"/>
</dbReference>
<dbReference type="GO" id="GO:0030313">
    <property type="term" value="C:cell envelope"/>
    <property type="evidence" value="ECO:0007669"/>
    <property type="project" value="UniProtKB-SubCell"/>
</dbReference>
<name>W5QTE1_9BACT</name>
<dbReference type="Pfam" id="PF09479">
    <property type="entry name" value="Flg_new"/>
    <property type="match status" value="1"/>
</dbReference>
<evidence type="ECO:0000313" key="3">
    <source>
        <dbReference type="EMBL" id="AGH13993.1"/>
    </source>
</evidence>
<sequence>MSIKKNFFAPLALGLGATRRAAMLLLVMMLTTATAWATTFSTINVGGTDYTLFTGFTATDGTAVDNAFVYGNMVDGNLSSSFHAFTSPAYVEFNSDDPIIPKGYIFNTYDASNWKPTGWVLKAKANTADEWTTLSSKSGQSLASGQEFQYACDNNGNNAYKYFRFEVSNSNNNIWLTEIRLYGNMSYTHISVKAATCTETGIKQECWRRTDGKYFTDETGTTELAESDVIAPMIPHTAVHHEATSTNIEYWQCSVCSKFFSDSDCTTEITEAETQTTVFGTLANGCYTLTSQTYTLTEDVNTAGYIYVPEGVTATIDLAGHTIDRGLTSAVANGYVIKVAGTLTLTDSGTGGTVRGGMHDEYISCVYVPDGGTFTLAGGTLIGNTSNEGNRAVYVAFSAHFTMTGGKITGDVCGINASGHLTISGGEISGNSQRGIYPGEYSISISGNPRITGNGDVNVNLYYDDAARLTVTGALTEGASIGITPHGTPTANAPVTVTSGYGTYNTASPDTYFTLDNNSFVLGWNEDRTEVAVGTELYTVGFDMNGHGTAIDAVSVLSGCKLMKPEPTADGWYFVGWFTDADCTAGNEWNFDDAVTSNMTLHALWTQEAIYSFTLPEKMVIVSADQEAVGGKYPVGTNIRFKLSSADYVVDGDVSDGTNALTADGDGIYTVTMGDADITITATIKKAVEPNKKLSGSENYEAQNGDVLTGSTSGTVTIANNAKITLSDVTITGGIVCEGLAEITLVGTNSVTGASQKAGIQVGGSGTTLTIKGNGSLTANGGSQSAGIGLSRAWDVDATGGDIVIEGGNITANGGSQWGAGIGTGVIYGDGSAKAARIGNITIKGGTVKATGGSDSDGIGTGFTYYGCTNTIGTVTIYDGIDMVDASSIKNSGSIVYKHDETDVTASKSDYFTIIENGNRRIIVQKVTPAIADIPDQTYTGSAITPEPTVIAGSLSLTKGTDYVYSYTNNTDAGTATVRATFQGDYASLGYVEKEFKIVKSMTNNDITITIPSQTWTGNELTPVITVKDGENVLTENTDYTVTPPSGPIQDSGNHAYTITGMGNYAGSREAMFTITPYLADQFGAVYVYQDQNGKTALLEGTSVEPVDIPSVINKTVNHVTSNRVFTPGKASTVMLPFDYTCNGEEGGTFYKFVGVKKENDKWVATMQETGNDANNEGTLIANTPYLFMPTATEMTFPNINGSVALSTEGGGNCVTADLGSHWTFKGTYWFKEWNSSNYYDAEEIGRAYGFAGVAKDGINVGDFVRVASGAKIRPMRAYLLWNDMPNAANARALTRGAAATEEELPQSITVRLVGANGQTTAIGTLDTKTGEMTFDSEAWYTLDGVRLNGKPTKKGLYINNGKKIVIK</sequence>
<dbReference type="InterPro" id="IPR042229">
    <property type="entry name" value="Listeria/Bacterioides_rpt_sf"/>
</dbReference>
<protein>
    <submittedName>
        <fullName evidence="3">Uncharacterized protein</fullName>
    </submittedName>
</protein>
<evidence type="ECO:0000256" key="1">
    <source>
        <dbReference type="ARBA" id="ARBA00004196"/>
    </source>
</evidence>
<dbReference type="InterPro" id="IPR006626">
    <property type="entry name" value="PbH1"/>
</dbReference>
<dbReference type="InterPro" id="IPR013378">
    <property type="entry name" value="InlB-like_B-rpt"/>
</dbReference>
<keyword evidence="2" id="KW-0732">Signal</keyword>
<comment type="subcellular location">
    <subcellularLocation>
        <location evidence="1">Cell envelope</location>
    </subcellularLocation>
</comment>
<organism evidence="3">
    <name type="scientific">Prevotella sp. Sc00028</name>
    <dbReference type="NCBI Taxonomy" id="1231728"/>
    <lineage>
        <taxon>Bacteria</taxon>
        <taxon>Pseudomonadati</taxon>
        <taxon>Bacteroidota</taxon>
        <taxon>Bacteroidia</taxon>
        <taxon>Bacteroidales</taxon>
        <taxon>Prevotellaceae</taxon>
        <taxon>Prevotella</taxon>
    </lineage>
</organism>
<dbReference type="EMBL" id="JX424620">
    <property type="protein sequence ID" value="AGH13993.1"/>
    <property type="molecule type" value="Genomic_DNA"/>
</dbReference>
<feature type="signal peptide" evidence="2">
    <location>
        <begin position="1"/>
        <end position="37"/>
    </location>
</feature>
<dbReference type="Gene3D" id="2.60.40.4270">
    <property type="entry name" value="Listeria-Bacteroides repeat domain"/>
    <property type="match status" value="1"/>
</dbReference>
<accession>W5QTE1</accession>
<evidence type="ECO:0000256" key="2">
    <source>
        <dbReference type="SAM" id="SignalP"/>
    </source>
</evidence>
<proteinExistence type="predicted"/>
<feature type="chain" id="PRO_5004872021" evidence="2">
    <location>
        <begin position="38"/>
        <end position="1368"/>
    </location>
</feature>